<dbReference type="PANTHER" id="PTHR47197:SF3">
    <property type="entry name" value="DIHYDRO-HEME D1 DEHYDROGENASE"/>
    <property type="match status" value="1"/>
</dbReference>
<dbReference type="Gene3D" id="2.130.10.10">
    <property type="entry name" value="YVTN repeat-like/Quinoprotein amine dehydrogenase"/>
    <property type="match status" value="2"/>
</dbReference>
<reference evidence="2 3" key="1">
    <citation type="journal article" date="2003" name="DNA Res.">
        <title>Complete genome structure of Gloeobacter violaceus PCC 7421, a cyanobacterium that lacks thylakoids.</title>
        <authorList>
            <person name="Nakamura Y."/>
            <person name="Kaneko T."/>
            <person name="Sato S."/>
            <person name="Mimuro M."/>
            <person name="Miyashita H."/>
            <person name="Tsuchiya T."/>
            <person name="Sasamoto S."/>
            <person name="Watanabe A."/>
            <person name="Kawashima K."/>
            <person name="Kishida Y."/>
            <person name="Kiyokawa C."/>
            <person name="Kohara M."/>
            <person name="Matsumoto M."/>
            <person name="Matsuno A."/>
            <person name="Nakazaki N."/>
            <person name="Shimpo S."/>
            <person name="Takeuchi C."/>
            <person name="Yamada M."/>
            <person name="Tabata S."/>
        </authorList>
    </citation>
    <scope>NUCLEOTIDE SEQUENCE [LARGE SCALE GENOMIC DNA]</scope>
    <source>
        <strain evidence="3">ATCC 29082 / PCC 7421</strain>
    </source>
</reference>
<dbReference type="EMBL" id="BA000045">
    <property type="protein sequence ID" value="BAC90967.1"/>
    <property type="molecule type" value="Genomic_DNA"/>
</dbReference>
<dbReference type="InterPro" id="IPR011045">
    <property type="entry name" value="N2O_reductase_N"/>
</dbReference>
<dbReference type="SUPFAM" id="SSF50974">
    <property type="entry name" value="Nitrous oxide reductase, N-terminal domain"/>
    <property type="match status" value="1"/>
</dbReference>
<dbReference type="InParanoid" id="Q7NCF3"/>
<name>Q7NCF3_GLOVI</name>
<accession>Q7NCF3</accession>
<feature type="chain" id="PRO_5004288781" evidence="1">
    <location>
        <begin position="26"/>
        <end position="606"/>
    </location>
</feature>
<evidence type="ECO:0000256" key="1">
    <source>
        <dbReference type="SAM" id="SignalP"/>
    </source>
</evidence>
<dbReference type="STRING" id="251221.gene:10760531"/>
<dbReference type="PATRIC" id="fig|251221.4.peg.3056"/>
<protein>
    <submittedName>
        <fullName evidence="2">Gll3026 protein</fullName>
    </submittedName>
</protein>
<dbReference type="OrthoDB" id="145213at2"/>
<keyword evidence="1" id="KW-0732">Signal</keyword>
<sequence length="606" mass="65119">MQAMKRAAIGTVLLLLAAGSLPARAAEVTVPLGARADKIEVLYTKQGPMALVGLLDEEALAVVDLTSKQIKSRTPLGIRPLVVRRIGATNVAAVGGPASGNLVLVDFEKQEVTRQIDLGSGIFDIAVDAERGRIVVTHPAADRISVVNPSTGQVRIFPMPGPPLAAAIQSANGNLLVTLGGSDPLGLAIVNLANGELLARLRSGATPEDMVLDLVHQQAVVLNSGSNDLTLVPLSATARTVRTVGLDWRPSRLVLSRDGRYAYVTSGESDRLQIVDLEAGQIVKSRPLGRLPTGIVLLEDDSLLVAEAGTQALRRITPESFAVSELPPLQPGSVAGVITDVAGKPITKGVLKVEGRTVPILPDGSFLISKLPAGKYLVDVQVPGFPAFSARLQAREGYVVTDEIRLPPRSQAEKVDGVGFIADVPQYSELLARTLVERLAGKEKTRKVILLNGPLGPHPEFVQLASTVRDLNLLDRDNRYTDDLEKLQTIGRSLGLRYIVVTQVQFTRGYNTQGDPIINTLLRFFVPVSLPNFSPNQLRSQAVAVVVDLQKVRSGDKAMLFKAEDRDDTGGPPLFEEAADGLFRLEVKRMAEQIDNQWKEKSPFIS</sequence>
<dbReference type="SUPFAM" id="SSF49464">
    <property type="entry name" value="Carboxypeptidase regulatory domain-like"/>
    <property type="match status" value="1"/>
</dbReference>
<evidence type="ECO:0000313" key="2">
    <source>
        <dbReference type="EMBL" id="BAC90967.1"/>
    </source>
</evidence>
<dbReference type="PANTHER" id="PTHR47197">
    <property type="entry name" value="PROTEIN NIRF"/>
    <property type="match status" value="1"/>
</dbReference>
<dbReference type="InterPro" id="IPR008969">
    <property type="entry name" value="CarboxyPept-like_regulatory"/>
</dbReference>
<dbReference type="AlphaFoldDB" id="Q7NCF3"/>
<dbReference type="PhylomeDB" id="Q7NCF3"/>
<dbReference type="InterPro" id="IPR051200">
    <property type="entry name" value="Host-pathogen_enzymatic-act"/>
</dbReference>
<evidence type="ECO:0000313" key="3">
    <source>
        <dbReference type="Proteomes" id="UP000000557"/>
    </source>
</evidence>
<reference evidence="2 3" key="2">
    <citation type="journal article" date="2003" name="DNA Res.">
        <title>Complete genome structure of Gloeobacter violaceus PCC 7421, a cyanobacterium that lacks thylakoids (supplement).</title>
        <authorList>
            <person name="Nakamura Y."/>
            <person name="Kaneko T."/>
            <person name="Sato S."/>
            <person name="Mimuro M."/>
            <person name="Miyashita H."/>
            <person name="Tsuchiya T."/>
            <person name="Sasamoto S."/>
            <person name="Watanabe A."/>
            <person name="Kawashima K."/>
            <person name="Kishida Y."/>
            <person name="Kiyokawa C."/>
            <person name="Kohara M."/>
            <person name="Matsumoto M."/>
            <person name="Matsuno A."/>
            <person name="Nakazaki N."/>
            <person name="Shimpo S."/>
            <person name="Takeuchi C."/>
            <person name="Yamada M."/>
            <person name="Tabata S."/>
        </authorList>
    </citation>
    <scope>NUCLEOTIDE SEQUENCE [LARGE SCALE GENOMIC DNA]</scope>
    <source>
        <strain evidence="3">ATCC 29082 / PCC 7421</strain>
    </source>
</reference>
<dbReference type="KEGG" id="gvi:gll3026"/>
<dbReference type="HOGENOM" id="CLU_450386_0_0_3"/>
<proteinExistence type="predicted"/>
<feature type="signal peptide" evidence="1">
    <location>
        <begin position="1"/>
        <end position="25"/>
    </location>
</feature>
<dbReference type="Proteomes" id="UP000000557">
    <property type="component" value="Chromosome"/>
</dbReference>
<keyword evidence="3" id="KW-1185">Reference proteome</keyword>
<dbReference type="InterPro" id="IPR015943">
    <property type="entry name" value="WD40/YVTN_repeat-like_dom_sf"/>
</dbReference>
<dbReference type="eggNOG" id="COG3391">
    <property type="taxonomic scope" value="Bacteria"/>
</dbReference>
<gene>
    <name evidence="2" type="ordered locus">gll3026</name>
</gene>
<dbReference type="EnsemblBacteria" id="BAC90967">
    <property type="protein sequence ID" value="BAC90967"/>
    <property type="gene ID" value="BAC90967"/>
</dbReference>
<organism evidence="2 3">
    <name type="scientific">Gloeobacter violaceus (strain ATCC 29082 / PCC 7421)</name>
    <dbReference type="NCBI Taxonomy" id="251221"/>
    <lineage>
        <taxon>Bacteria</taxon>
        <taxon>Bacillati</taxon>
        <taxon>Cyanobacteriota</taxon>
        <taxon>Cyanophyceae</taxon>
        <taxon>Gloeobacterales</taxon>
        <taxon>Gloeobacteraceae</taxon>
        <taxon>Gloeobacter</taxon>
    </lineage>
</organism>